<dbReference type="SMART" id="SM00342">
    <property type="entry name" value="HTH_ARAC"/>
    <property type="match status" value="1"/>
</dbReference>
<dbReference type="InterPro" id="IPR020449">
    <property type="entry name" value="Tscrpt_reg_AraC-type_HTH"/>
</dbReference>
<dbReference type="PROSITE" id="PS00041">
    <property type="entry name" value="HTH_ARAC_FAMILY_1"/>
    <property type="match status" value="1"/>
</dbReference>
<dbReference type="AlphaFoldDB" id="A0A368W5T3"/>
<dbReference type="Proteomes" id="UP000252415">
    <property type="component" value="Unassembled WGS sequence"/>
</dbReference>
<dbReference type="InterPro" id="IPR001789">
    <property type="entry name" value="Sig_transdc_resp-reg_receiver"/>
</dbReference>
<dbReference type="InterPro" id="IPR009057">
    <property type="entry name" value="Homeodomain-like_sf"/>
</dbReference>
<evidence type="ECO:0000256" key="1">
    <source>
        <dbReference type="ARBA" id="ARBA00023015"/>
    </source>
</evidence>
<dbReference type="PRINTS" id="PR00032">
    <property type="entry name" value="HTHARAC"/>
</dbReference>
<dbReference type="Gene3D" id="1.10.10.60">
    <property type="entry name" value="Homeodomain-like"/>
    <property type="match status" value="2"/>
</dbReference>
<proteinExistence type="predicted"/>
<dbReference type="OrthoDB" id="1974963at2"/>
<dbReference type="SMART" id="SM00448">
    <property type="entry name" value="REC"/>
    <property type="match status" value="1"/>
</dbReference>
<dbReference type="InterPro" id="IPR011006">
    <property type="entry name" value="CheY-like_superfamily"/>
</dbReference>
<comment type="caution">
    <text evidence="7">The sequence shown here is derived from an EMBL/GenBank/DDBJ whole genome shotgun (WGS) entry which is preliminary data.</text>
</comment>
<keyword evidence="3" id="KW-0804">Transcription</keyword>
<feature type="modified residue" description="4-aspartylphosphate" evidence="4">
    <location>
        <position position="54"/>
    </location>
</feature>
<dbReference type="SUPFAM" id="SSF52172">
    <property type="entry name" value="CheY-like"/>
    <property type="match status" value="1"/>
</dbReference>
<feature type="domain" description="HTH araC/xylS-type" evidence="5">
    <location>
        <begin position="426"/>
        <end position="524"/>
    </location>
</feature>
<dbReference type="Gene3D" id="3.40.50.2300">
    <property type="match status" value="1"/>
</dbReference>
<protein>
    <submittedName>
        <fullName evidence="7">Two-component system response regulator YesN</fullName>
    </submittedName>
</protein>
<dbReference type="PROSITE" id="PS01124">
    <property type="entry name" value="HTH_ARAC_FAMILY_2"/>
    <property type="match status" value="1"/>
</dbReference>
<dbReference type="CDD" id="cd17536">
    <property type="entry name" value="REC_YesN-like"/>
    <property type="match status" value="1"/>
</dbReference>
<evidence type="ECO:0000259" key="6">
    <source>
        <dbReference type="PROSITE" id="PS50110"/>
    </source>
</evidence>
<dbReference type="RefSeq" id="WP_114380800.1">
    <property type="nucleotide sequence ID" value="NZ_QPJD01000008.1"/>
</dbReference>
<evidence type="ECO:0000313" key="8">
    <source>
        <dbReference type="Proteomes" id="UP000252415"/>
    </source>
</evidence>
<accession>A0A368W5T3</accession>
<dbReference type="SUPFAM" id="SSF46689">
    <property type="entry name" value="Homeodomain-like"/>
    <property type="match status" value="2"/>
</dbReference>
<keyword evidence="1" id="KW-0805">Transcription regulation</keyword>
<keyword evidence="2" id="KW-0238">DNA-binding</keyword>
<reference evidence="7 8" key="1">
    <citation type="submission" date="2018-07" db="EMBL/GenBank/DDBJ databases">
        <title>Genomic Encyclopedia of Type Strains, Phase III (KMG-III): the genomes of soil and plant-associated and newly described type strains.</title>
        <authorList>
            <person name="Whitman W."/>
        </authorList>
    </citation>
    <scope>NUCLEOTIDE SEQUENCE [LARGE SCALE GENOMIC DNA]</scope>
    <source>
        <strain evidence="7 8">CECT 7506</strain>
    </source>
</reference>
<dbReference type="GO" id="GO:0000160">
    <property type="term" value="P:phosphorelay signal transduction system"/>
    <property type="evidence" value="ECO:0007669"/>
    <property type="project" value="InterPro"/>
</dbReference>
<sequence>MNLLIVDDESIVIDSLISDINWSKLGITGVYTAFNIRQAKELFEGTAVDIMLCDIEMPQGSGLDLLEWVREHSETTESIIMTCHADFHFAKRAMKLGSLDYILKPLPYEELEIVVAKAADKIIKDKETANLGEKWFRHQSILMERFWIDVLNRSISLQASHIEKIATERGIPFCALDKFVPVLINIQRWHKSINQRDERILEYALKNTAEEIMKGESSVIQVIPFTKGSLLAIISFDEANYKEQELNRLCEQYITACRSYFFCDLTCYIGGQVYVNQLPELVDELIVTQRNNVAHNNKVMRLGSEPLRISSAIQKPDQQMWTVLLREGSQQKIVMEAERYLVNLAHAFELDASALYLFQQFITQTQYYMMRQEGAPFQSLFGDIKLVELSKNATKSIPDFLAWISGFTETISALKKEKDPNHSVIEHIMAFIAQHLDMPLTREEIAQQVHLNPDYLDRLCKREKGMSVRELLVLERLKFAESLLLKTEMPVSRVAVSVGYSNLSHFSRRFKKHTGMNPLEYRLKSLT</sequence>
<keyword evidence="4" id="KW-0597">Phosphoprotein</keyword>
<dbReference type="Pfam" id="PF12833">
    <property type="entry name" value="HTH_18"/>
    <property type="match status" value="1"/>
</dbReference>
<dbReference type="Pfam" id="PF00072">
    <property type="entry name" value="Response_reg"/>
    <property type="match status" value="1"/>
</dbReference>
<dbReference type="GO" id="GO:0043565">
    <property type="term" value="F:sequence-specific DNA binding"/>
    <property type="evidence" value="ECO:0007669"/>
    <property type="project" value="InterPro"/>
</dbReference>
<dbReference type="PROSITE" id="PS50110">
    <property type="entry name" value="RESPONSE_REGULATORY"/>
    <property type="match status" value="1"/>
</dbReference>
<evidence type="ECO:0000256" key="4">
    <source>
        <dbReference type="PROSITE-ProRule" id="PRU00169"/>
    </source>
</evidence>
<gene>
    <name evidence="7" type="ORF">DFP97_10899</name>
</gene>
<keyword evidence="8" id="KW-1185">Reference proteome</keyword>
<evidence type="ECO:0000313" key="7">
    <source>
        <dbReference type="EMBL" id="RCW47484.1"/>
    </source>
</evidence>
<dbReference type="PANTHER" id="PTHR43280:SF2">
    <property type="entry name" value="HTH-TYPE TRANSCRIPTIONAL REGULATOR EXSA"/>
    <property type="match status" value="1"/>
</dbReference>
<dbReference type="PANTHER" id="PTHR43280">
    <property type="entry name" value="ARAC-FAMILY TRANSCRIPTIONAL REGULATOR"/>
    <property type="match status" value="1"/>
</dbReference>
<evidence type="ECO:0000259" key="5">
    <source>
        <dbReference type="PROSITE" id="PS01124"/>
    </source>
</evidence>
<evidence type="ECO:0000256" key="2">
    <source>
        <dbReference type="ARBA" id="ARBA00023125"/>
    </source>
</evidence>
<name>A0A368W5T3_9BACL</name>
<evidence type="ECO:0000256" key="3">
    <source>
        <dbReference type="ARBA" id="ARBA00023163"/>
    </source>
</evidence>
<dbReference type="EMBL" id="QPJD01000008">
    <property type="protein sequence ID" value="RCW47484.1"/>
    <property type="molecule type" value="Genomic_DNA"/>
</dbReference>
<dbReference type="InterPro" id="IPR018062">
    <property type="entry name" value="HTH_AraC-typ_CS"/>
</dbReference>
<dbReference type="GO" id="GO:0003700">
    <property type="term" value="F:DNA-binding transcription factor activity"/>
    <property type="evidence" value="ECO:0007669"/>
    <property type="project" value="InterPro"/>
</dbReference>
<feature type="domain" description="Response regulatory" evidence="6">
    <location>
        <begin position="2"/>
        <end position="119"/>
    </location>
</feature>
<organism evidence="7 8">
    <name type="scientific">Paenibacillus prosopidis</name>
    <dbReference type="NCBI Taxonomy" id="630520"/>
    <lineage>
        <taxon>Bacteria</taxon>
        <taxon>Bacillati</taxon>
        <taxon>Bacillota</taxon>
        <taxon>Bacilli</taxon>
        <taxon>Bacillales</taxon>
        <taxon>Paenibacillaceae</taxon>
        <taxon>Paenibacillus</taxon>
    </lineage>
</organism>
<dbReference type="InterPro" id="IPR018060">
    <property type="entry name" value="HTH_AraC"/>
</dbReference>